<dbReference type="InterPro" id="IPR001841">
    <property type="entry name" value="Znf_RING"/>
</dbReference>
<keyword evidence="1" id="KW-0479">Metal-binding</keyword>
<evidence type="ECO:0000313" key="5">
    <source>
        <dbReference type="Proteomes" id="UP000038010"/>
    </source>
</evidence>
<keyword evidence="1" id="KW-0862">Zinc</keyword>
<organism evidence="4 5">
    <name type="scientific">Cyphellophora attinorum</name>
    <dbReference type="NCBI Taxonomy" id="1664694"/>
    <lineage>
        <taxon>Eukaryota</taxon>
        <taxon>Fungi</taxon>
        <taxon>Dikarya</taxon>
        <taxon>Ascomycota</taxon>
        <taxon>Pezizomycotina</taxon>
        <taxon>Eurotiomycetes</taxon>
        <taxon>Chaetothyriomycetidae</taxon>
        <taxon>Chaetothyriales</taxon>
        <taxon>Cyphellophoraceae</taxon>
        <taxon>Cyphellophora</taxon>
    </lineage>
</organism>
<reference evidence="4 5" key="1">
    <citation type="submission" date="2015-06" db="EMBL/GenBank/DDBJ databases">
        <title>Draft genome of the ant-associated black yeast Phialophora attae CBS 131958.</title>
        <authorList>
            <person name="Moreno L.F."/>
            <person name="Stielow B.J."/>
            <person name="de Hoog S."/>
            <person name="Vicente V.A."/>
            <person name="Weiss V.A."/>
            <person name="de Vries M."/>
            <person name="Cruz L.M."/>
            <person name="Souza E.M."/>
        </authorList>
    </citation>
    <scope>NUCLEOTIDE SEQUENCE [LARGE SCALE GENOMIC DNA]</scope>
    <source>
        <strain evidence="4 5">CBS 131958</strain>
    </source>
</reference>
<evidence type="ECO:0000256" key="2">
    <source>
        <dbReference type="SAM" id="MobiDB-lite"/>
    </source>
</evidence>
<comment type="caution">
    <text evidence="4">The sequence shown here is derived from an EMBL/GenBank/DDBJ whole genome shotgun (WGS) entry which is preliminary data.</text>
</comment>
<dbReference type="STRING" id="1664694.A0A0N1H638"/>
<dbReference type="AlphaFoldDB" id="A0A0N1H638"/>
<dbReference type="SUPFAM" id="SSF57850">
    <property type="entry name" value="RING/U-box"/>
    <property type="match status" value="1"/>
</dbReference>
<dbReference type="Gene3D" id="3.30.40.10">
    <property type="entry name" value="Zinc/RING finger domain, C3HC4 (zinc finger)"/>
    <property type="match status" value="1"/>
</dbReference>
<dbReference type="InterPro" id="IPR013083">
    <property type="entry name" value="Znf_RING/FYVE/PHD"/>
</dbReference>
<feature type="compositionally biased region" description="Acidic residues" evidence="2">
    <location>
        <begin position="337"/>
        <end position="379"/>
    </location>
</feature>
<dbReference type="EMBL" id="LFJN01000020">
    <property type="protein sequence ID" value="KPI38066.1"/>
    <property type="molecule type" value="Genomic_DNA"/>
</dbReference>
<feature type="region of interest" description="Disordered" evidence="2">
    <location>
        <begin position="309"/>
        <end position="399"/>
    </location>
</feature>
<accession>A0A0N1H638</accession>
<proteinExistence type="predicted"/>
<evidence type="ECO:0000259" key="3">
    <source>
        <dbReference type="PROSITE" id="PS50089"/>
    </source>
</evidence>
<keyword evidence="1" id="KW-0863">Zinc-finger</keyword>
<feature type="compositionally biased region" description="Basic and acidic residues" evidence="2">
    <location>
        <begin position="309"/>
        <end position="336"/>
    </location>
</feature>
<feature type="region of interest" description="Disordered" evidence="2">
    <location>
        <begin position="273"/>
        <end position="295"/>
    </location>
</feature>
<feature type="compositionally biased region" description="Basic and acidic residues" evidence="2">
    <location>
        <begin position="273"/>
        <end position="283"/>
    </location>
</feature>
<dbReference type="GeneID" id="28731241"/>
<dbReference type="PROSITE" id="PS50089">
    <property type="entry name" value="ZF_RING_2"/>
    <property type="match status" value="1"/>
</dbReference>
<gene>
    <name evidence="4" type="ORF">AB675_1058</name>
</gene>
<evidence type="ECO:0000313" key="4">
    <source>
        <dbReference type="EMBL" id="KPI38066.1"/>
    </source>
</evidence>
<name>A0A0N1H638_9EURO</name>
<protein>
    <recommendedName>
        <fullName evidence="3">RING-type domain-containing protein</fullName>
    </recommendedName>
</protein>
<dbReference type="RefSeq" id="XP_017998029.1">
    <property type="nucleotide sequence ID" value="XM_018139372.1"/>
</dbReference>
<dbReference type="Proteomes" id="UP000038010">
    <property type="component" value="Unassembled WGS sequence"/>
</dbReference>
<dbReference type="VEuPathDB" id="FungiDB:AB675_1058"/>
<feature type="domain" description="RING-type" evidence="3">
    <location>
        <begin position="218"/>
        <end position="266"/>
    </location>
</feature>
<sequence length="420" mass="47365">MPLFMLSLYLLNHFNNVRTSLIIGTHLLRDCKQKQQQHSVALTLPVPSLNQYLHNSDNKMPSFNLLDAVYATVRDPAEIRAWERIAHNERWLAENPRASQAMDMVAHNLRRNHNEASAAPFPGAILALAPPAVINTALAYVFAPAPAPAPAPTPTPPSNIDERSYAVREIICMTRTVPPSITAALVSLHEDRNGFLRSIPMDDPDTVTISRDCDVEVCPDCRDPWEARAWIVQVRCCERVFHAVCLADWNQSQVDQGININCPACRARWARQGHEVVTDRAEDRGEDDEAEAEAEEQLERFLVAEQEAEWRAEQEVEQEAQQREQDVEQEAEREAEQEVELDSAQEAEQEAEQVVEQETEQEAEQESQQEAEPGPESEQDAQHEQEQQAAGKERAHLEPWDFRQLIADAKRSLAAQSAGV</sequence>
<dbReference type="GO" id="GO:0008270">
    <property type="term" value="F:zinc ion binding"/>
    <property type="evidence" value="ECO:0007669"/>
    <property type="project" value="UniProtKB-KW"/>
</dbReference>
<feature type="compositionally biased region" description="Acidic residues" evidence="2">
    <location>
        <begin position="284"/>
        <end position="295"/>
    </location>
</feature>
<evidence type="ECO:0000256" key="1">
    <source>
        <dbReference type="PROSITE-ProRule" id="PRU00175"/>
    </source>
</evidence>
<keyword evidence="5" id="KW-1185">Reference proteome</keyword>
<feature type="compositionally biased region" description="Basic and acidic residues" evidence="2">
    <location>
        <begin position="380"/>
        <end position="399"/>
    </location>
</feature>